<evidence type="ECO:0000313" key="7">
    <source>
        <dbReference type="EMBL" id="KAH8093214.1"/>
    </source>
</evidence>
<dbReference type="Proteomes" id="UP000813824">
    <property type="component" value="Unassembled WGS sequence"/>
</dbReference>
<dbReference type="EMBL" id="JAEVFJ010000029">
    <property type="protein sequence ID" value="KAH8093214.1"/>
    <property type="molecule type" value="Genomic_DNA"/>
</dbReference>
<dbReference type="OrthoDB" id="240216at2759"/>
<evidence type="ECO:0000259" key="6">
    <source>
        <dbReference type="Pfam" id="PF00755"/>
    </source>
</evidence>
<dbReference type="GO" id="GO:0016746">
    <property type="term" value="F:acyltransferase activity"/>
    <property type="evidence" value="ECO:0007669"/>
    <property type="project" value="UniProtKB-KW"/>
</dbReference>
<keyword evidence="3 5" id="KW-0012">Acyltransferase</keyword>
<dbReference type="InterPro" id="IPR039551">
    <property type="entry name" value="Cho/carn_acyl_trans"/>
</dbReference>
<dbReference type="PROSITE" id="PS00440">
    <property type="entry name" value="ACYLTRANSF_C_2"/>
    <property type="match status" value="1"/>
</dbReference>
<dbReference type="PROSITE" id="PS00439">
    <property type="entry name" value="ACYLTRANSF_C_1"/>
    <property type="match status" value="1"/>
</dbReference>
<evidence type="ECO:0000256" key="2">
    <source>
        <dbReference type="ARBA" id="ARBA00022679"/>
    </source>
</evidence>
<feature type="active site" description="Proton acceptor" evidence="4">
    <location>
        <position position="334"/>
    </location>
</feature>
<dbReference type="PANTHER" id="PTHR22589">
    <property type="entry name" value="CARNITINE O-ACYLTRANSFERASE"/>
    <property type="match status" value="1"/>
</dbReference>
<organism evidence="7 8">
    <name type="scientific">Cristinia sonorae</name>
    <dbReference type="NCBI Taxonomy" id="1940300"/>
    <lineage>
        <taxon>Eukaryota</taxon>
        <taxon>Fungi</taxon>
        <taxon>Dikarya</taxon>
        <taxon>Basidiomycota</taxon>
        <taxon>Agaricomycotina</taxon>
        <taxon>Agaricomycetes</taxon>
        <taxon>Agaricomycetidae</taxon>
        <taxon>Agaricales</taxon>
        <taxon>Pleurotineae</taxon>
        <taxon>Stephanosporaceae</taxon>
        <taxon>Cristinia</taxon>
    </lineage>
</organism>
<gene>
    <name evidence="7" type="ORF">BXZ70DRAFT_897611</name>
</gene>
<evidence type="ECO:0000256" key="4">
    <source>
        <dbReference type="PIRSR" id="PIRSR600542-1"/>
    </source>
</evidence>
<dbReference type="Pfam" id="PF00755">
    <property type="entry name" value="Carn_acyltransf"/>
    <property type="match status" value="1"/>
</dbReference>
<dbReference type="InterPro" id="IPR000542">
    <property type="entry name" value="Carn_acyl_trans"/>
</dbReference>
<name>A0A8K0UJN6_9AGAR</name>
<feature type="domain" description="Choline/carnitine acyltransferase" evidence="6">
    <location>
        <begin position="32"/>
        <end position="602"/>
    </location>
</feature>
<protein>
    <submittedName>
        <fullName evidence="7">Carnitine acetyl transferase</fullName>
    </submittedName>
</protein>
<keyword evidence="2 5" id="KW-0808">Transferase</keyword>
<dbReference type="PANTHER" id="PTHR22589:SF103">
    <property type="entry name" value="CARNITINE O-ACETYL-TRANSFERASE, ISOFORM A-RELATED"/>
    <property type="match status" value="1"/>
</dbReference>
<dbReference type="Gene3D" id="3.30.559.10">
    <property type="entry name" value="Chloramphenicol acetyltransferase-like domain"/>
    <property type="match status" value="1"/>
</dbReference>
<evidence type="ECO:0000256" key="1">
    <source>
        <dbReference type="ARBA" id="ARBA00005232"/>
    </source>
</evidence>
<reference evidence="7" key="1">
    <citation type="journal article" date="2021" name="New Phytol.">
        <title>Evolutionary innovations through gain and loss of genes in the ectomycorrhizal Boletales.</title>
        <authorList>
            <person name="Wu G."/>
            <person name="Miyauchi S."/>
            <person name="Morin E."/>
            <person name="Kuo A."/>
            <person name="Drula E."/>
            <person name="Varga T."/>
            <person name="Kohler A."/>
            <person name="Feng B."/>
            <person name="Cao Y."/>
            <person name="Lipzen A."/>
            <person name="Daum C."/>
            <person name="Hundley H."/>
            <person name="Pangilinan J."/>
            <person name="Johnson J."/>
            <person name="Barry K."/>
            <person name="LaButti K."/>
            <person name="Ng V."/>
            <person name="Ahrendt S."/>
            <person name="Min B."/>
            <person name="Choi I.G."/>
            <person name="Park H."/>
            <person name="Plett J.M."/>
            <person name="Magnuson J."/>
            <person name="Spatafora J.W."/>
            <person name="Nagy L.G."/>
            <person name="Henrissat B."/>
            <person name="Grigoriev I.V."/>
            <person name="Yang Z.L."/>
            <person name="Xu J."/>
            <person name="Martin F.M."/>
        </authorList>
    </citation>
    <scope>NUCLEOTIDE SEQUENCE</scope>
    <source>
        <strain evidence="7">KKN 215</strain>
    </source>
</reference>
<dbReference type="AlphaFoldDB" id="A0A8K0UJN6"/>
<dbReference type="SUPFAM" id="SSF52777">
    <property type="entry name" value="CoA-dependent acyltransferases"/>
    <property type="match status" value="2"/>
</dbReference>
<comment type="caution">
    <text evidence="7">The sequence shown here is derived from an EMBL/GenBank/DDBJ whole genome shotgun (WGS) entry which is preliminary data.</text>
</comment>
<evidence type="ECO:0000313" key="8">
    <source>
        <dbReference type="Proteomes" id="UP000813824"/>
    </source>
</evidence>
<comment type="similarity">
    <text evidence="1 5">Belongs to the carnitine/choline acetyltransferase family.</text>
</comment>
<sequence length="622" mass="69607">MTNLARPKSWKDAAPAPLAHTTFSKQDALPRLPVPELSDTLSRLKDTLKPISRNDTEYADVVRKIEEFGKAVGPKLQERLHKRRDATRHWLEEWWDDLGYLQYRDSVVVNVSYYYGFDEHPAHLPQGNIPRAAALIRAAGQYRETLRKGELPFEATKAGPMCMDTYRWMFDCCRIPGLEGADWSVSYAKENPSHIIVLRRGRVWKLDAWQDGGLLSVADLEKQLKFICENTDREYPGVGVLTASNRDTWAKDYATLAADPHNASVLESIQSAAFVVCLDTEEPASMIDHSRYLWHGSVSRSGSTVRLGLHNRWVDKPVQFIVFENGKAGIMGEHSVMDGTPTVNLVDVVLDNIADTKWDQGETSSKSLKSPDALDFNVTQETSKAIEAAEKAAIELIDSQAMGFLQTKYGKAAIKNFGVSPDSWAQMIVQLAYARLLKSRGEQREGGTYEAASTRKFLKGRTEAIRVVSSESDAWVKSMDDPAVSPEERKRLFGLATKKHVSLAKAAGDGQGVDRHLLGLSLLVGEDETMPELYADPVYKRAKTWVLSTSAVFSKHFRPYGWGEVVPNGFGVAYMTGFDDYLQYTITSRTEMPNDQFCKEIERAAQELYALHSVTKLPSARL</sequence>
<dbReference type="Gene3D" id="3.30.559.70">
    <property type="entry name" value="Choline/Carnitine o-acyltransferase, domain 2"/>
    <property type="match status" value="1"/>
</dbReference>
<accession>A0A8K0UJN6</accession>
<proteinExistence type="inferred from homology"/>
<evidence type="ECO:0000256" key="3">
    <source>
        <dbReference type="ARBA" id="ARBA00023315"/>
    </source>
</evidence>
<keyword evidence="8" id="KW-1185">Reference proteome</keyword>
<dbReference type="InterPro" id="IPR023213">
    <property type="entry name" value="CAT-like_dom_sf"/>
</dbReference>
<evidence type="ECO:0000256" key="5">
    <source>
        <dbReference type="RuleBase" id="RU003801"/>
    </source>
</evidence>
<dbReference type="InterPro" id="IPR042231">
    <property type="entry name" value="Cho/carn_acyl_trans_2"/>
</dbReference>